<dbReference type="AlphaFoldDB" id="A0A382G0P1"/>
<accession>A0A382G0P1</accession>
<reference evidence="1" key="1">
    <citation type="submission" date="2018-05" db="EMBL/GenBank/DDBJ databases">
        <authorList>
            <person name="Lanie J.A."/>
            <person name="Ng W.-L."/>
            <person name="Kazmierczak K.M."/>
            <person name="Andrzejewski T.M."/>
            <person name="Davidsen T.M."/>
            <person name="Wayne K.J."/>
            <person name="Tettelin H."/>
            <person name="Glass J.I."/>
            <person name="Rusch D."/>
            <person name="Podicherti R."/>
            <person name="Tsui H.-C.T."/>
            <person name="Winkler M.E."/>
        </authorList>
    </citation>
    <scope>NUCLEOTIDE SEQUENCE</scope>
</reference>
<evidence type="ECO:0000313" key="1">
    <source>
        <dbReference type="EMBL" id="SVB68335.1"/>
    </source>
</evidence>
<gene>
    <name evidence="1" type="ORF">METZ01_LOCUS221189</name>
</gene>
<proteinExistence type="predicted"/>
<dbReference type="EMBL" id="UINC01052707">
    <property type="protein sequence ID" value="SVB68335.1"/>
    <property type="molecule type" value="Genomic_DNA"/>
</dbReference>
<sequence>LITYLMIFHIMPFFRDYQAFGNTQIAPFQDLPGKAYYLLKLLWPLGFLPLVFWRYGILALPAIGVNLLSGRPGMYSTGFHYDDISSTLLLMSCSLILIEKRVILADWLGRKWLKGVFIIWIVGVLAQLPASPSRKLRYAVPNSSHLNLLEEIWSFDKSHPNDSLAVQSTIGPHIHRHNITIMTQQHTGECSPPKINGSPVKYILLSPDVGHYMINDIENCIKFLEDHPGYNRINNFEHLVVYERSTT</sequence>
<protein>
    <recommendedName>
        <fullName evidence="2">DUF2079 domain-containing protein</fullName>
    </recommendedName>
</protein>
<evidence type="ECO:0008006" key="2">
    <source>
        <dbReference type="Google" id="ProtNLM"/>
    </source>
</evidence>
<feature type="non-terminal residue" evidence="1">
    <location>
        <position position="1"/>
    </location>
</feature>
<name>A0A382G0P1_9ZZZZ</name>
<organism evidence="1">
    <name type="scientific">marine metagenome</name>
    <dbReference type="NCBI Taxonomy" id="408172"/>
    <lineage>
        <taxon>unclassified sequences</taxon>
        <taxon>metagenomes</taxon>
        <taxon>ecological metagenomes</taxon>
    </lineage>
</organism>